<dbReference type="Pfam" id="PF01494">
    <property type="entry name" value="FAD_binding_3"/>
    <property type="match status" value="1"/>
</dbReference>
<evidence type="ECO:0000313" key="4">
    <source>
        <dbReference type="EMBL" id="OAE48343.1"/>
    </source>
</evidence>
<comment type="caution">
    <text evidence="4">The sequence shown here is derived from an EMBL/GenBank/DDBJ whole genome shotgun (WGS) entry which is preliminary data.</text>
</comment>
<evidence type="ECO:0000313" key="5">
    <source>
        <dbReference type="Proteomes" id="UP000077098"/>
    </source>
</evidence>
<gene>
    <name evidence="4" type="ORF">A7J57_21900</name>
</gene>
<dbReference type="GO" id="GO:0071949">
    <property type="term" value="F:FAD binding"/>
    <property type="evidence" value="ECO:0007669"/>
    <property type="project" value="InterPro"/>
</dbReference>
<organism evidence="4 5">
    <name type="scientific">Agrobacterium tumefaciens</name>
    <dbReference type="NCBI Taxonomy" id="358"/>
    <lineage>
        <taxon>Bacteria</taxon>
        <taxon>Pseudomonadati</taxon>
        <taxon>Pseudomonadota</taxon>
        <taxon>Alphaproteobacteria</taxon>
        <taxon>Hyphomicrobiales</taxon>
        <taxon>Rhizobiaceae</taxon>
        <taxon>Rhizobium/Agrobacterium group</taxon>
        <taxon>Agrobacterium</taxon>
        <taxon>Agrobacterium tumefaciens complex</taxon>
    </lineage>
</organism>
<keyword evidence="2" id="KW-0503">Monooxygenase</keyword>
<sequence>MKIIVAGAGIAGLSVAKALELKGHECHIVEQSEASSSGGMGIFLLGNATRALHQLGVLDAIEPNAYPIEKQLIFASNGQLIHETGSQEFWSECGPCLAMPRSLLTQSLLSSLKNTDISYGKAVVDVENTMSGVRALYSDGSSQSCDLVIAADGIHSRLRNAAFNIEPRTLGITCWRTVVDNTAGIGTWTAMLGRGRTLLAIPLSETKVYLYADCRTADVRNNTVLGLRDLFAEFQSPLGELVGQLNSPTEIHFGELQEVPEHNRTKHGLVLMGDAAHACSPSMAQGAGMALEDALVLADLISRYASTAVINRVFVAQRRDRVAWVRKQSRVRDKVRNLPPVVRNLMLRNVGDRLYTRSYATLRKPLI</sequence>
<dbReference type="GO" id="GO:0004497">
    <property type="term" value="F:monooxygenase activity"/>
    <property type="evidence" value="ECO:0007669"/>
    <property type="project" value="UniProtKB-KW"/>
</dbReference>
<keyword evidence="1" id="KW-0560">Oxidoreductase</keyword>
<feature type="domain" description="FAD-binding" evidence="3">
    <location>
        <begin position="2"/>
        <end position="301"/>
    </location>
</feature>
<accession>A0A176XFJ8</accession>
<dbReference type="SUPFAM" id="SSF51905">
    <property type="entry name" value="FAD/NAD(P)-binding domain"/>
    <property type="match status" value="1"/>
</dbReference>
<dbReference type="EMBL" id="LXPS01000006">
    <property type="protein sequence ID" value="OAE48343.1"/>
    <property type="molecule type" value="Genomic_DNA"/>
</dbReference>
<dbReference type="PANTHER" id="PTHR13789">
    <property type="entry name" value="MONOOXYGENASE"/>
    <property type="match status" value="1"/>
</dbReference>
<evidence type="ECO:0000256" key="1">
    <source>
        <dbReference type="ARBA" id="ARBA00023002"/>
    </source>
</evidence>
<protein>
    <recommendedName>
        <fullName evidence="3">FAD-binding domain-containing protein</fullName>
    </recommendedName>
</protein>
<evidence type="ECO:0000259" key="3">
    <source>
        <dbReference type="Pfam" id="PF01494"/>
    </source>
</evidence>
<dbReference type="PRINTS" id="PR00420">
    <property type="entry name" value="RNGMNOXGNASE"/>
</dbReference>
<name>A0A176XFJ8_AGRTU</name>
<dbReference type="PANTHER" id="PTHR13789:SF309">
    <property type="entry name" value="PUTATIVE (AFU_ORTHOLOGUE AFUA_6G14510)-RELATED"/>
    <property type="match status" value="1"/>
</dbReference>
<proteinExistence type="predicted"/>
<reference evidence="4 5" key="1">
    <citation type="submission" date="2016-05" db="EMBL/GenBank/DDBJ databases">
        <authorList>
            <person name="Lavstsen T."/>
            <person name="Jespersen J.S."/>
        </authorList>
    </citation>
    <scope>NUCLEOTIDE SEQUENCE [LARGE SCALE GENOMIC DNA]</scope>
    <source>
        <strain evidence="4 5">KCJ1736</strain>
    </source>
</reference>
<dbReference type="InterPro" id="IPR036188">
    <property type="entry name" value="FAD/NAD-bd_sf"/>
</dbReference>
<dbReference type="RefSeq" id="WP_063947843.1">
    <property type="nucleotide sequence ID" value="NZ_LXPS01000006.1"/>
</dbReference>
<evidence type="ECO:0000256" key="2">
    <source>
        <dbReference type="ARBA" id="ARBA00023033"/>
    </source>
</evidence>
<dbReference type="AlphaFoldDB" id="A0A176XFJ8"/>
<dbReference type="InterPro" id="IPR002938">
    <property type="entry name" value="FAD-bd"/>
</dbReference>
<dbReference type="Gene3D" id="3.50.50.60">
    <property type="entry name" value="FAD/NAD(P)-binding domain"/>
    <property type="match status" value="1"/>
</dbReference>
<dbReference type="Proteomes" id="UP000077098">
    <property type="component" value="Unassembled WGS sequence"/>
</dbReference>
<dbReference type="InterPro" id="IPR050493">
    <property type="entry name" value="FAD-dep_Monooxygenase_BioMet"/>
</dbReference>